<dbReference type="Proteomes" id="UP000241868">
    <property type="component" value="Unassembled WGS sequence"/>
</dbReference>
<name>A0A2P7U0Z9_9NEIS</name>
<evidence type="ECO:0000313" key="1">
    <source>
        <dbReference type="EMBL" id="PSJ80644.1"/>
    </source>
</evidence>
<keyword evidence="2" id="KW-1185">Reference proteome</keyword>
<organism evidence="1 2">
    <name type="scientific">Neisseria iguanae</name>
    <dbReference type="NCBI Taxonomy" id="90242"/>
    <lineage>
        <taxon>Bacteria</taxon>
        <taxon>Pseudomonadati</taxon>
        <taxon>Pseudomonadota</taxon>
        <taxon>Betaproteobacteria</taxon>
        <taxon>Neisseriales</taxon>
        <taxon>Neisseriaceae</taxon>
        <taxon>Neisseria</taxon>
    </lineage>
</organism>
<reference evidence="1 2" key="1">
    <citation type="submission" date="2018-03" db="EMBL/GenBank/DDBJ databases">
        <title>Neisseria weixii sp. nov., isolated from the intestinal contents of Tibetan Plateau pika (Ochotona curzoniae) in Yushu, Qinghai Province, China.</title>
        <authorList>
            <person name="Gui Z."/>
        </authorList>
    </citation>
    <scope>NUCLEOTIDE SEQUENCE [LARGE SCALE GENOMIC DNA]</scope>
    <source>
        <strain evidence="1 2">ATCC 51483</strain>
    </source>
</reference>
<dbReference type="EMBL" id="PXYY01000021">
    <property type="protein sequence ID" value="PSJ80644.1"/>
    <property type="molecule type" value="Genomic_DNA"/>
</dbReference>
<comment type="caution">
    <text evidence="1">The sequence shown here is derived from an EMBL/GenBank/DDBJ whole genome shotgun (WGS) entry which is preliminary data.</text>
</comment>
<protein>
    <submittedName>
        <fullName evidence="1">Uncharacterized protein</fullName>
    </submittedName>
</protein>
<gene>
    <name evidence="1" type="ORF">C7N83_05010</name>
</gene>
<evidence type="ECO:0000313" key="2">
    <source>
        <dbReference type="Proteomes" id="UP000241868"/>
    </source>
</evidence>
<accession>A0A2P7U0Z9</accession>
<sequence length="120" mass="13689">MFAKILFLDIDEKTIDDILKYCQREGMLRITNQKIEYPPFLLTVAIPPQTVIASKEEYVKIMRAVTTFFNKCAKNKLQTVKTLSNSFKSALKLNGKQTEKLIQGLIGKKKLPLAIQVNDL</sequence>
<proteinExistence type="predicted"/>
<dbReference type="AlphaFoldDB" id="A0A2P7U0Z9"/>